<evidence type="ECO:0000313" key="4">
    <source>
        <dbReference type="Proteomes" id="UP000786811"/>
    </source>
</evidence>
<dbReference type="PANTHER" id="PTHR15079">
    <property type="entry name" value="MYD88"/>
    <property type="match status" value="1"/>
</dbReference>
<dbReference type="OrthoDB" id="10037120at2759"/>
<reference evidence="3" key="1">
    <citation type="submission" date="2021-04" db="EMBL/GenBank/DDBJ databases">
        <authorList>
            <person name="Chebbi M.A.C M."/>
        </authorList>
    </citation>
    <scope>NUCLEOTIDE SEQUENCE</scope>
</reference>
<evidence type="ECO:0000259" key="2">
    <source>
        <dbReference type="PROSITE" id="PS50104"/>
    </source>
</evidence>
<dbReference type="InterPro" id="IPR000157">
    <property type="entry name" value="TIR_dom"/>
</dbReference>
<dbReference type="GO" id="GO:0050830">
    <property type="term" value="P:defense response to Gram-positive bacterium"/>
    <property type="evidence" value="ECO:0007669"/>
    <property type="project" value="TreeGrafter"/>
</dbReference>
<sequence>MADLSKVPLNVLSAESKFILSSLLNPIKCIPTEDGYPRDWRGLADLFLLGGELIPAIANEPDPVAFILNLAIQRNPQLVIKDLQVILEKIERWDVFDDTEPVFDKDAQEYYKRVERNQTSADVVDNDIENQILTFDDLHRVKTGLSTQHYDAFLVYADEDIDFAQEIIENLEKIHNLKLFIKDRDFVRGIPFEHVAVMDMISERCNRLIVVLSPNFIKSSANDFIIKYAQGVGIKQNLRKIIPCLYQECEVPKPLQFMTLLMYNKSNVFFWQRLRDSVATVSIDTPKIELTNAKCEDIISKAPEVPNTPMLSQISDSEAIPTSEISKKKSKFQWPIKQKSKQVTSKTLSSDDSQNDLIKRLPSLDGLDNLDTTETGPSDSTERTSDKQKKTKSMKVCARKLKSLVSKKS</sequence>
<dbReference type="GO" id="GO:0035325">
    <property type="term" value="F:Toll-like receptor binding"/>
    <property type="evidence" value="ECO:0007669"/>
    <property type="project" value="TreeGrafter"/>
</dbReference>
<dbReference type="Proteomes" id="UP000786811">
    <property type="component" value="Unassembled WGS sequence"/>
</dbReference>
<dbReference type="GO" id="GO:0034142">
    <property type="term" value="P:toll-like receptor 4 signaling pathway"/>
    <property type="evidence" value="ECO:0007669"/>
    <property type="project" value="TreeGrafter"/>
</dbReference>
<accession>A0A8J2MG78</accession>
<feature type="compositionally biased region" description="Basic residues" evidence="1">
    <location>
        <begin position="389"/>
        <end position="409"/>
    </location>
</feature>
<dbReference type="InterPro" id="IPR011029">
    <property type="entry name" value="DEATH-like_dom_sf"/>
</dbReference>
<dbReference type="SMART" id="SM00255">
    <property type="entry name" value="TIR"/>
    <property type="match status" value="1"/>
</dbReference>
<evidence type="ECO:0000256" key="1">
    <source>
        <dbReference type="SAM" id="MobiDB-lite"/>
    </source>
</evidence>
<dbReference type="GO" id="GO:0045087">
    <property type="term" value="P:innate immune response"/>
    <property type="evidence" value="ECO:0007669"/>
    <property type="project" value="TreeGrafter"/>
</dbReference>
<dbReference type="InterPro" id="IPR035897">
    <property type="entry name" value="Toll_tir_struct_dom_sf"/>
</dbReference>
<comment type="caution">
    <text evidence="3">The sequence shown here is derived from an EMBL/GenBank/DDBJ whole genome shotgun (WGS) entry which is preliminary data.</text>
</comment>
<dbReference type="AlphaFoldDB" id="A0A8J2MG78"/>
<dbReference type="Gene3D" id="1.10.533.10">
    <property type="entry name" value="Death Domain, Fas"/>
    <property type="match status" value="1"/>
</dbReference>
<dbReference type="Gene3D" id="3.40.50.10140">
    <property type="entry name" value="Toll/interleukin-1 receptor homology (TIR) domain"/>
    <property type="match status" value="1"/>
</dbReference>
<name>A0A8J2MG78_COTCN</name>
<dbReference type="GO" id="GO:0008063">
    <property type="term" value="P:Toll signaling pathway"/>
    <property type="evidence" value="ECO:0007669"/>
    <property type="project" value="TreeGrafter"/>
</dbReference>
<protein>
    <submittedName>
        <fullName evidence="3">MyD88_TollPathway_Cc</fullName>
    </submittedName>
</protein>
<dbReference type="InterPro" id="IPR017281">
    <property type="entry name" value="Myelin_different_resp_MyD88"/>
</dbReference>
<feature type="domain" description="TIR" evidence="2">
    <location>
        <begin position="148"/>
        <end position="278"/>
    </location>
</feature>
<proteinExistence type="predicted"/>
<dbReference type="GO" id="GO:0043123">
    <property type="term" value="P:positive regulation of canonical NF-kappaB signal transduction"/>
    <property type="evidence" value="ECO:0007669"/>
    <property type="project" value="InterPro"/>
</dbReference>
<dbReference type="Pfam" id="PF13676">
    <property type="entry name" value="TIR_2"/>
    <property type="match status" value="1"/>
</dbReference>
<keyword evidence="4" id="KW-1185">Reference proteome</keyword>
<gene>
    <name evidence="3" type="ORF">HICCMSTLAB_LOCUS5411</name>
</gene>
<dbReference type="GO" id="GO:0005886">
    <property type="term" value="C:plasma membrane"/>
    <property type="evidence" value="ECO:0007669"/>
    <property type="project" value="TreeGrafter"/>
</dbReference>
<feature type="compositionally biased region" description="Polar residues" evidence="1">
    <location>
        <begin position="343"/>
        <end position="356"/>
    </location>
</feature>
<dbReference type="PANTHER" id="PTHR15079:SF3">
    <property type="entry name" value="MYELOID DIFFERENTIATION PRIMARY RESPONSE PROTEIN MYD88"/>
    <property type="match status" value="1"/>
</dbReference>
<dbReference type="GO" id="GO:0002755">
    <property type="term" value="P:MyD88-dependent toll-like receptor signaling pathway"/>
    <property type="evidence" value="ECO:0007669"/>
    <property type="project" value="InterPro"/>
</dbReference>
<dbReference type="PROSITE" id="PS50104">
    <property type="entry name" value="TIR"/>
    <property type="match status" value="1"/>
</dbReference>
<dbReference type="EMBL" id="CAJNRD030001119">
    <property type="protein sequence ID" value="CAG5089871.1"/>
    <property type="molecule type" value="Genomic_DNA"/>
</dbReference>
<organism evidence="3 4">
    <name type="scientific">Cotesia congregata</name>
    <name type="common">Parasitoid wasp</name>
    <name type="synonym">Apanteles congregatus</name>
    <dbReference type="NCBI Taxonomy" id="51543"/>
    <lineage>
        <taxon>Eukaryota</taxon>
        <taxon>Metazoa</taxon>
        <taxon>Ecdysozoa</taxon>
        <taxon>Arthropoda</taxon>
        <taxon>Hexapoda</taxon>
        <taxon>Insecta</taxon>
        <taxon>Pterygota</taxon>
        <taxon>Neoptera</taxon>
        <taxon>Endopterygota</taxon>
        <taxon>Hymenoptera</taxon>
        <taxon>Apocrita</taxon>
        <taxon>Ichneumonoidea</taxon>
        <taxon>Braconidae</taxon>
        <taxon>Microgastrinae</taxon>
        <taxon>Cotesia</taxon>
    </lineage>
</organism>
<dbReference type="SUPFAM" id="SSF47986">
    <property type="entry name" value="DEATH domain"/>
    <property type="match status" value="1"/>
</dbReference>
<feature type="region of interest" description="Disordered" evidence="1">
    <location>
        <begin position="343"/>
        <end position="409"/>
    </location>
</feature>
<feature type="compositionally biased region" description="Polar residues" evidence="1">
    <location>
        <begin position="370"/>
        <end position="379"/>
    </location>
</feature>
<dbReference type="SUPFAM" id="SSF52200">
    <property type="entry name" value="Toll/Interleukin receptor TIR domain"/>
    <property type="match status" value="1"/>
</dbReference>
<evidence type="ECO:0000313" key="3">
    <source>
        <dbReference type="EMBL" id="CAG5089871.1"/>
    </source>
</evidence>
<dbReference type="GO" id="GO:0070976">
    <property type="term" value="F:TIR domain binding"/>
    <property type="evidence" value="ECO:0007669"/>
    <property type="project" value="InterPro"/>
</dbReference>